<accession>A0A075CDG9</accession>
<protein>
    <recommendedName>
        <fullName evidence="3">10 kDa chaperonin</fullName>
    </recommendedName>
</protein>
<dbReference type="SMART" id="SM00883">
    <property type="entry name" value="Cpn10"/>
    <property type="match status" value="1"/>
</dbReference>
<comment type="subunit">
    <text evidence="3">Heptamer of 7 subunits arranged in a ring.</text>
</comment>
<dbReference type="PRINTS" id="PR00297">
    <property type="entry name" value="CHAPERONIN10"/>
</dbReference>
<feature type="non-terminal residue" evidence="4">
    <location>
        <position position="1"/>
    </location>
</feature>
<dbReference type="GO" id="GO:0051082">
    <property type="term" value="F:unfolded protein binding"/>
    <property type="evidence" value="ECO:0007669"/>
    <property type="project" value="TreeGrafter"/>
</dbReference>
<dbReference type="InterPro" id="IPR011032">
    <property type="entry name" value="GroES-like_sf"/>
</dbReference>
<comment type="similarity">
    <text evidence="1 3">Belongs to the GroES chaperonin family.</text>
</comment>
<dbReference type="PANTHER" id="PTHR10772:SF63">
    <property type="entry name" value="20 KDA CHAPERONIN, CHLOROPLASTIC"/>
    <property type="match status" value="1"/>
</dbReference>
<dbReference type="GO" id="GO:0005524">
    <property type="term" value="F:ATP binding"/>
    <property type="evidence" value="ECO:0007669"/>
    <property type="project" value="InterPro"/>
</dbReference>
<dbReference type="GO" id="GO:0044183">
    <property type="term" value="F:protein folding chaperone"/>
    <property type="evidence" value="ECO:0007669"/>
    <property type="project" value="InterPro"/>
</dbReference>
<comment type="function">
    <text evidence="3">Together with the chaperonin GroEL, plays an essential role in assisting protein folding. The GroEL-GroES system forms a nano-cage that allows encapsulation of the non-native substrate proteins and provides a physical environment optimized to promote and accelerate protein folding. GroES binds to the apical surface of the GroEL ring, thereby capping the opening of the GroEL channel.</text>
</comment>
<dbReference type="EMBL" id="KF437623">
    <property type="protein sequence ID" value="AGX27524.1"/>
    <property type="molecule type" value="Genomic_DNA"/>
</dbReference>
<evidence type="ECO:0000256" key="2">
    <source>
        <dbReference type="ARBA" id="ARBA00023186"/>
    </source>
</evidence>
<keyword evidence="2 3" id="KW-0143">Chaperone</keyword>
<dbReference type="AlphaFoldDB" id="A0A075CDG9"/>
<dbReference type="GO" id="GO:0046872">
    <property type="term" value="F:metal ion binding"/>
    <property type="evidence" value="ECO:0007669"/>
    <property type="project" value="TreeGrafter"/>
</dbReference>
<evidence type="ECO:0000313" key="4">
    <source>
        <dbReference type="EMBL" id="AGX27524.1"/>
    </source>
</evidence>
<gene>
    <name evidence="4" type="primary">cpn10</name>
</gene>
<dbReference type="Gene3D" id="2.30.33.40">
    <property type="entry name" value="GroES chaperonin"/>
    <property type="match status" value="1"/>
</dbReference>
<dbReference type="InterPro" id="IPR020818">
    <property type="entry name" value="Chaperonin_GroES"/>
</dbReference>
<evidence type="ECO:0000256" key="3">
    <source>
        <dbReference type="RuleBase" id="RU000535"/>
    </source>
</evidence>
<dbReference type="Pfam" id="PF00166">
    <property type="entry name" value="Cpn10"/>
    <property type="match status" value="1"/>
</dbReference>
<dbReference type="GO" id="GO:0051087">
    <property type="term" value="F:protein-folding chaperone binding"/>
    <property type="evidence" value="ECO:0007669"/>
    <property type="project" value="TreeGrafter"/>
</dbReference>
<dbReference type="PANTHER" id="PTHR10772">
    <property type="entry name" value="10 KDA HEAT SHOCK PROTEIN"/>
    <property type="match status" value="1"/>
</dbReference>
<dbReference type="InterPro" id="IPR037124">
    <property type="entry name" value="Chaperonin_GroES_sf"/>
</dbReference>
<dbReference type="CDD" id="cd00320">
    <property type="entry name" value="cpn10"/>
    <property type="match status" value="1"/>
</dbReference>
<name>A0A075CDG9_9MOLU</name>
<dbReference type="SUPFAM" id="SSF50129">
    <property type="entry name" value="GroES-like"/>
    <property type="match status" value="1"/>
</dbReference>
<evidence type="ECO:0000256" key="1">
    <source>
        <dbReference type="ARBA" id="ARBA00006975"/>
    </source>
</evidence>
<proteinExistence type="inferred from homology"/>
<organism evidence="4">
    <name type="scientific">Candidatus Phytoplasma cynodontis</name>
    <dbReference type="NCBI Taxonomy" id="72990"/>
    <lineage>
        <taxon>Bacteria</taxon>
        <taxon>Bacillati</taxon>
        <taxon>Mycoplasmatota</taxon>
        <taxon>Mollicutes</taxon>
        <taxon>Acholeplasmatales</taxon>
        <taxon>Acholeplasmataceae</taxon>
        <taxon>Candidatus Phytoplasma</taxon>
        <taxon>16SrXIV (Bermuda white leaf group)</taxon>
    </lineage>
</organism>
<sequence length="96" mass="11302">FFFFINLNKIQPLNDYVVLKYKKEENVTKSGIITGIDKNKKQESIGIVYNFGPKVKDLKKDDNVVYKNYSGTQFKINEEEEYLIIKYEDILAIINK</sequence>
<reference evidence="4" key="1">
    <citation type="submission" date="2013-07" db="EMBL/GenBank/DDBJ databases">
        <title>Characterization of European 'Candidatus Phytoplasma cynodontis' strains based on 16S rDNA and groEL gene.</title>
        <authorList>
            <person name="Mitrovic J."/>
            <person name="Smiljkovic M."/>
            <person name="Seemuller E."/>
            <person name="Reinhardt R."/>
            <person name="Huttel B."/>
            <person name="Buettner C."/>
            <person name="Bertaccini A."/>
            <person name="Kube M."/>
            <person name="Duduk B."/>
        </authorList>
    </citation>
    <scope>NUCLEOTIDE SEQUENCE</scope>
    <source>
        <strain evidence="4">C141</strain>
    </source>
</reference>